<evidence type="ECO:0000256" key="1">
    <source>
        <dbReference type="SAM" id="Phobius"/>
    </source>
</evidence>
<organism evidence="2 3">
    <name type="scientific">Aeromonas molluscorum 848</name>
    <dbReference type="NCBI Taxonomy" id="1268236"/>
    <lineage>
        <taxon>Bacteria</taxon>
        <taxon>Pseudomonadati</taxon>
        <taxon>Pseudomonadota</taxon>
        <taxon>Gammaproteobacteria</taxon>
        <taxon>Aeromonadales</taxon>
        <taxon>Aeromonadaceae</taxon>
        <taxon>Aeromonas</taxon>
    </lineage>
</organism>
<accession>R1GXK9</accession>
<sequence length="222" mass="24964">MSEENIKPDKITKPIQLLAAWLVGLVALDSCFLIAAANLGTESWQSGILVIAATLNVPVFLAAVFLLQTKFRPELQEDSYYSSYLSNKTNEIIKIKHDEITLHNNHVTSEYIEKLPRISNENDSSLENLVIGINHHLQDKDKIKEKLFQLGVSRGTLFGSDQQPNGRNVSISQYLPESMVGEIIKMGKELGFDSYNFYDNHEENSEEDVLLGSYGQATYLIL</sequence>
<dbReference type="EMBL" id="AQGQ01000016">
    <property type="protein sequence ID" value="EOD56260.1"/>
    <property type="molecule type" value="Genomic_DNA"/>
</dbReference>
<dbReference type="AlphaFoldDB" id="R1GXK9"/>
<evidence type="ECO:0000313" key="3">
    <source>
        <dbReference type="Proteomes" id="UP000013526"/>
    </source>
</evidence>
<dbReference type="Proteomes" id="UP000013526">
    <property type="component" value="Unassembled WGS sequence"/>
</dbReference>
<gene>
    <name evidence="2" type="ORF">G113_04623</name>
</gene>
<feature type="transmembrane region" description="Helical" evidence="1">
    <location>
        <begin position="43"/>
        <end position="67"/>
    </location>
</feature>
<dbReference type="OrthoDB" id="6398037at2"/>
<keyword evidence="1" id="KW-0472">Membrane</keyword>
<reference evidence="2 3" key="1">
    <citation type="journal article" date="2013" name="Genome Announc.">
        <title>Draft Genome Sequence of Aeromonas molluscorum Strain 848TT, Isolated from Bivalve Molluscs.</title>
        <authorList>
            <person name="Spataro N."/>
            <person name="Farfan M."/>
            <person name="Albarral V."/>
            <person name="Sanglas A."/>
            <person name="Loren J.G."/>
            <person name="Fuste M.C."/>
            <person name="Bosch E."/>
        </authorList>
    </citation>
    <scope>NUCLEOTIDE SEQUENCE [LARGE SCALE GENOMIC DNA]</scope>
    <source>
        <strain evidence="2 3">848</strain>
    </source>
</reference>
<keyword evidence="1" id="KW-0812">Transmembrane</keyword>
<keyword evidence="1" id="KW-1133">Transmembrane helix</keyword>
<dbReference type="RefSeq" id="WP_005894240.1">
    <property type="nucleotide sequence ID" value="NZ_AQGQ01000016.1"/>
</dbReference>
<keyword evidence="3" id="KW-1185">Reference proteome</keyword>
<comment type="caution">
    <text evidence="2">The sequence shown here is derived from an EMBL/GenBank/DDBJ whole genome shotgun (WGS) entry which is preliminary data.</text>
</comment>
<protein>
    <submittedName>
        <fullName evidence="2">Uncharacterized protein</fullName>
    </submittedName>
</protein>
<name>R1GXK9_9GAMM</name>
<feature type="transmembrane region" description="Helical" evidence="1">
    <location>
        <begin position="17"/>
        <end position="37"/>
    </location>
</feature>
<proteinExistence type="predicted"/>
<evidence type="ECO:0000313" key="2">
    <source>
        <dbReference type="EMBL" id="EOD56260.1"/>
    </source>
</evidence>